<keyword evidence="1" id="KW-0812">Transmembrane</keyword>
<dbReference type="Pfam" id="PF04773">
    <property type="entry name" value="FecR"/>
    <property type="match status" value="1"/>
</dbReference>
<proteinExistence type="predicted"/>
<reference evidence="4 5" key="1">
    <citation type="submission" date="2013-08" db="EMBL/GenBank/DDBJ databases">
        <authorList>
            <person name="Weinstock G."/>
            <person name="Sodergren E."/>
            <person name="Wylie T."/>
            <person name="Fulton L."/>
            <person name="Fulton R."/>
            <person name="Fronick C."/>
            <person name="O'Laughlin M."/>
            <person name="Godfrey J."/>
            <person name="Miner T."/>
            <person name="Herter B."/>
            <person name="Appelbaum E."/>
            <person name="Cordes M."/>
            <person name="Lek S."/>
            <person name="Wollam A."/>
            <person name="Pepin K.H."/>
            <person name="Palsikar V.B."/>
            <person name="Mitreva M."/>
            <person name="Wilson R.K."/>
        </authorList>
    </citation>
    <scope>NUCLEOTIDE SEQUENCE [LARGE SCALE GENOMIC DNA]</scope>
    <source>
        <strain evidence="4 5">F0041</strain>
    </source>
</reference>
<dbReference type="InterPro" id="IPR006860">
    <property type="entry name" value="FecR"/>
</dbReference>
<dbReference type="Proteomes" id="UP000016496">
    <property type="component" value="Unassembled WGS sequence"/>
</dbReference>
<dbReference type="InterPro" id="IPR032508">
    <property type="entry name" value="FecR_C"/>
</dbReference>
<comment type="caution">
    <text evidence="4">The sequence shown here is derived from an EMBL/GenBank/DDBJ whole genome shotgun (WGS) entry which is preliminary data.</text>
</comment>
<sequence length="313" mass="36387">MDTNNLNTDTNELLRRAEAISEDILEMESVNVASAYQKLKIQKQERRRKELRVQLMRYAAMLTLPLLFASLTLGYMYFHRSDRIEQEAFAEVTAAAGSIVRYELPDRSTVWLNSGSKLRFPTRFQSFRRQVSLQGEAYFEVSADKESPFYVNTPTGLNVYVYGTRFNVLAYEDDDCVETVLEEGKVNVIFPHSGHQCSLAPGEYLSYDKLTGKAFKEPVDVYEKVAWKDGKMIFRNSSLEDIFKRLERHFNVDISFRNHSNKEYKYRATFRSETLPQILDYLAKSANLKWSVEESEQQADGTFTQKRIIIDLY</sequence>
<protein>
    <submittedName>
        <fullName evidence="4">Sigma factor regulatory protein, FecR/PupR family</fullName>
    </submittedName>
</protein>
<organism evidence="4 5">
    <name type="scientific">Bacteroides pyogenes F0041</name>
    <dbReference type="NCBI Taxonomy" id="1321819"/>
    <lineage>
        <taxon>Bacteria</taxon>
        <taxon>Pseudomonadati</taxon>
        <taxon>Bacteroidota</taxon>
        <taxon>Bacteroidia</taxon>
        <taxon>Bacteroidales</taxon>
        <taxon>Bacteroidaceae</taxon>
        <taxon>Bacteroides</taxon>
    </lineage>
</organism>
<dbReference type="FunFam" id="2.60.120.1440:FF:000001">
    <property type="entry name" value="Putative anti-sigma factor"/>
    <property type="match status" value="1"/>
</dbReference>
<dbReference type="Gene3D" id="3.55.50.30">
    <property type="match status" value="1"/>
</dbReference>
<evidence type="ECO:0000313" key="4">
    <source>
        <dbReference type="EMBL" id="ERI84559.1"/>
    </source>
</evidence>
<dbReference type="Pfam" id="PF16344">
    <property type="entry name" value="FecR_C"/>
    <property type="match status" value="1"/>
</dbReference>
<dbReference type="PANTHER" id="PTHR30273">
    <property type="entry name" value="PERIPLASMIC SIGNAL SENSOR AND SIGMA FACTOR ACTIVATOR FECR-RELATED"/>
    <property type="match status" value="1"/>
</dbReference>
<dbReference type="HOGENOM" id="CLU_050192_2_3_10"/>
<dbReference type="AlphaFoldDB" id="U2C277"/>
<dbReference type="PIRSF" id="PIRSF018266">
    <property type="entry name" value="FecR"/>
    <property type="match status" value="1"/>
</dbReference>
<keyword evidence="1" id="KW-0472">Membrane</keyword>
<feature type="domain" description="Protein FecR C-terminal" evidence="3">
    <location>
        <begin position="231"/>
        <end position="295"/>
    </location>
</feature>
<feature type="domain" description="FecR protein" evidence="2">
    <location>
        <begin position="92"/>
        <end position="186"/>
    </location>
</feature>
<feature type="transmembrane region" description="Helical" evidence="1">
    <location>
        <begin position="55"/>
        <end position="78"/>
    </location>
</feature>
<dbReference type="InterPro" id="IPR012373">
    <property type="entry name" value="Ferrdict_sens_TM"/>
</dbReference>
<name>U2C277_9BACE</name>
<dbReference type="Gene3D" id="2.60.120.1440">
    <property type="match status" value="1"/>
</dbReference>
<keyword evidence="1" id="KW-1133">Transmembrane helix</keyword>
<dbReference type="PANTHER" id="PTHR30273:SF2">
    <property type="entry name" value="PROTEIN FECR"/>
    <property type="match status" value="1"/>
</dbReference>
<dbReference type="RefSeq" id="WP_021645833.1">
    <property type="nucleotide sequence ID" value="NZ_KE993121.1"/>
</dbReference>
<accession>U2C277</accession>
<dbReference type="PATRIC" id="fig|1321819.3.peg.2114"/>
<evidence type="ECO:0000313" key="5">
    <source>
        <dbReference type="Proteomes" id="UP000016496"/>
    </source>
</evidence>
<evidence type="ECO:0000259" key="3">
    <source>
        <dbReference type="Pfam" id="PF16344"/>
    </source>
</evidence>
<dbReference type="EMBL" id="AWSV01000122">
    <property type="protein sequence ID" value="ERI84559.1"/>
    <property type="molecule type" value="Genomic_DNA"/>
</dbReference>
<gene>
    <name evidence="4" type="ORF">HMPREF1981_02292</name>
</gene>
<evidence type="ECO:0000256" key="1">
    <source>
        <dbReference type="SAM" id="Phobius"/>
    </source>
</evidence>
<dbReference type="GO" id="GO:0016989">
    <property type="term" value="F:sigma factor antagonist activity"/>
    <property type="evidence" value="ECO:0007669"/>
    <property type="project" value="TreeGrafter"/>
</dbReference>
<evidence type="ECO:0000259" key="2">
    <source>
        <dbReference type="Pfam" id="PF04773"/>
    </source>
</evidence>